<reference evidence="3 6" key="2">
    <citation type="submission" date="2018-04" db="EMBL/GenBank/DDBJ databases">
        <title>Draft genome sequence of Pseudomonas syringae pv. actinidiae biovar 1 strains isolated from kiwifruit in Kagawa prefecture.</title>
        <authorList>
            <person name="Tabuchi M."/>
            <person name="Saito M."/>
            <person name="Fujiwara S."/>
            <person name="Sasa N."/>
            <person name="Akimitsu K."/>
            <person name="Gomi K."/>
            <person name="Konishi-Sugita S."/>
            <person name="Hamano K."/>
            <person name="Kataoka I."/>
        </authorList>
    </citation>
    <scope>NUCLEOTIDE SEQUENCE [LARGE SCALE GENOMIC DNA]</scope>
    <source>
        <strain evidence="3 6">MAFF212206</strain>
    </source>
</reference>
<sequence>MRTPLFSALIFALLTSASVAVSATPASPPPPPPTENVAAAAVHEQRDDRVNLNTADALTLQKELSGIGKNKADAIVAYRETAGDFTSIEELIEVKGIGKAILEKNRDKLAVD</sequence>
<evidence type="ECO:0000313" key="4">
    <source>
        <dbReference type="EMBL" id="GBH16406.1"/>
    </source>
</evidence>
<dbReference type="GO" id="GO:0003677">
    <property type="term" value="F:DNA binding"/>
    <property type="evidence" value="ECO:0007669"/>
    <property type="project" value="UniProtKB-KW"/>
</dbReference>
<organism evidence="4 7">
    <name type="scientific">Pseudomonas syringae pv. actinidiae</name>
    <dbReference type="NCBI Taxonomy" id="103796"/>
    <lineage>
        <taxon>Bacteria</taxon>
        <taxon>Pseudomonadati</taxon>
        <taxon>Pseudomonadota</taxon>
        <taxon>Gammaproteobacteria</taxon>
        <taxon>Pseudomonadales</taxon>
        <taxon>Pseudomonadaceae</taxon>
        <taxon>Pseudomonas</taxon>
        <taxon>Pseudomonas syringae</taxon>
    </lineage>
</organism>
<dbReference type="GO" id="GO:0015627">
    <property type="term" value="C:type II protein secretion system complex"/>
    <property type="evidence" value="ECO:0007669"/>
    <property type="project" value="TreeGrafter"/>
</dbReference>
<reference evidence="2 5" key="1">
    <citation type="submission" date="2017-11" db="EMBL/GenBank/DDBJ databases">
        <title>Complete DNA Sequence of Pseudomonas syringae pv. actinidiae, biovar 5 (Psa5).</title>
        <authorList>
            <person name="Butler M."/>
            <person name="Taiaroa G."/>
            <person name="Sumpter N."/>
            <person name="Poulter R."/>
        </authorList>
    </citation>
    <scope>NUCLEOTIDE SEQUENCE [LARGE SCALE GENOMIC DNA]</scope>
    <source>
        <strain evidence="2 5">MAFF212063</strain>
    </source>
</reference>
<dbReference type="EMBL" id="CP024712">
    <property type="protein sequence ID" value="ATV17100.1"/>
    <property type="molecule type" value="Genomic_DNA"/>
</dbReference>
<dbReference type="PANTHER" id="PTHR21180">
    <property type="entry name" value="ENDONUCLEASE/EXONUCLEASE/PHOSPHATASE FAMILY DOMAIN-CONTAINING PROTEIN 1"/>
    <property type="match status" value="1"/>
</dbReference>
<dbReference type="InterPro" id="IPR051675">
    <property type="entry name" value="Endo/Exo/Phosphatase_dom_1"/>
</dbReference>
<dbReference type="Proteomes" id="UP000248291">
    <property type="component" value="Unassembled WGS sequence"/>
</dbReference>
<evidence type="ECO:0000313" key="6">
    <source>
        <dbReference type="Proteomes" id="UP000247480"/>
    </source>
</evidence>
<protein>
    <submittedName>
        <fullName evidence="2">Competence protein ComEA</fullName>
    </submittedName>
    <submittedName>
        <fullName evidence="4">DNA uptake protein ComE and related DNA-binding protein</fullName>
    </submittedName>
</protein>
<dbReference type="Proteomes" id="UP000230024">
    <property type="component" value="Chromosome"/>
</dbReference>
<feature type="signal peptide" evidence="1">
    <location>
        <begin position="1"/>
        <end position="22"/>
    </location>
</feature>
<evidence type="ECO:0000313" key="3">
    <source>
        <dbReference type="EMBL" id="GBH11948.1"/>
    </source>
</evidence>
<dbReference type="InterPro" id="IPR010994">
    <property type="entry name" value="RuvA_2-like"/>
</dbReference>
<dbReference type="RefSeq" id="WP_003378968.1">
    <property type="nucleotide sequence ID" value="NZ_AP019411.1"/>
</dbReference>
<dbReference type="GO" id="GO:0015628">
    <property type="term" value="P:protein secretion by the type II secretion system"/>
    <property type="evidence" value="ECO:0007669"/>
    <property type="project" value="TreeGrafter"/>
</dbReference>
<accession>A0A0K8M293</accession>
<feature type="chain" id="PRO_5042679336" evidence="1">
    <location>
        <begin position="23"/>
        <end position="112"/>
    </location>
</feature>
<reference evidence="4 7" key="3">
    <citation type="submission" date="2018-04" db="EMBL/GenBank/DDBJ databases">
        <title>Draft genome sequence of Pseudomonas syringae pv. actinidiae biovar 3 strains isolated from kiwifruit in Kagawa prefecture.</title>
        <authorList>
            <person name="Tabuchi M."/>
            <person name="Saito M."/>
            <person name="Fujiwara S."/>
            <person name="Sasa N."/>
            <person name="Akimitsu K."/>
            <person name="Gomi K."/>
            <person name="Konishi-Sugita S."/>
            <person name="Hamano K."/>
            <person name="Kataoka I."/>
        </authorList>
    </citation>
    <scope>NUCLEOTIDE SEQUENCE [LARGE SCALE GENOMIC DNA]</scope>
    <source>
        <strain evidence="4 7">MAFF212211</strain>
    </source>
</reference>
<name>A0A0K8M293_PSESF</name>
<dbReference type="EMBL" id="BGKA01000081">
    <property type="protein sequence ID" value="GBH16406.1"/>
    <property type="molecule type" value="Genomic_DNA"/>
</dbReference>
<dbReference type="Pfam" id="PF12836">
    <property type="entry name" value="HHH_3"/>
    <property type="match status" value="1"/>
</dbReference>
<keyword evidence="4" id="KW-0238">DNA-binding</keyword>
<dbReference type="AlphaFoldDB" id="A0A0K8M293"/>
<gene>
    <name evidence="2" type="ORF">CT122_09555</name>
    <name evidence="3" type="ORF">KPSA1_05410</name>
    <name evidence="4" type="ORF">KPSA3_02349</name>
</gene>
<keyword evidence="1" id="KW-0732">Signal</keyword>
<evidence type="ECO:0000313" key="5">
    <source>
        <dbReference type="Proteomes" id="UP000230024"/>
    </source>
</evidence>
<evidence type="ECO:0000256" key="1">
    <source>
        <dbReference type="SAM" id="SignalP"/>
    </source>
</evidence>
<proteinExistence type="predicted"/>
<dbReference type="EMBL" id="BGJZ01000285">
    <property type="protein sequence ID" value="GBH11948.1"/>
    <property type="molecule type" value="Genomic_DNA"/>
</dbReference>
<evidence type="ECO:0000313" key="7">
    <source>
        <dbReference type="Proteomes" id="UP000248291"/>
    </source>
</evidence>
<dbReference type="SUPFAM" id="SSF47781">
    <property type="entry name" value="RuvA domain 2-like"/>
    <property type="match status" value="1"/>
</dbReference>
<evidence type="ECO:0000313" key="2">
    <source>
        <dbReference type="EMBL" id="ATV17100.1"/>
    </source>
</evidence>
<dbReference type="Gene3D" id="1.10.150.280">
    <property type="entry name" value="AF1531-like domain"/>
    <property type="match status" value="1"/>
</dbReference>
<dbReference type="Proteomes" id="UP000247480">
    <property type="component" value="Unassembled WGS sequence"/>
</dbReference>
<dbReference type="PANTHER" id="PTHR21180:SF32">
    <property type="entry name" value="ENDONUCLEASE_EXONUCLEASE_PHOSPHATASE FAMILY DOMAIN-CONTAINING PROTEIN 1"/>
    <property type="match status" value="1"/>
</dbReference>
<dbReference type="InterPro" id="IPR004509">
    <property type="entry name" value="Competence_ComEA_HhH"/>
</dbReference>
<dbReference type="NCBIfam" id="TIGR00426">
    <property type="entry name" value="competence protein ComEA helix-hairpin-helix repeat region"/>
    <property type="match status" value="1"/>
</dbReference>